<dbReference type="InterPro" id="IPR025377">
    <property type="entry name" value="DUF4367"/>
</dbReference>
<evidence type="ECO:0000313" key="6">
    <source>
        <dbReference type="EMBL" id="SDJ24268.1"/>
    </source>
</evidence>
<accession>A0A0D1Y2B9</accession>
<dbReference type="EMBL" id="FNED01000014">
    <property type="protein sequence ID" value="SDJ24268.1"/>
    <property type="molecule type" value="Genomic_DNA"/>
</dbReference>
<dbReference type="InterPro" id="IPR022019">
    <property type="entry name" value="DUF3600"/>
</dbReference>
<feature type="domain" description="DUF4367" evidence="4">
    <location>
        <begin position="184"/>
        <end position="301"/>
    </location>
</feature>
<dbReference type="GeneID" id="42308942"/>
<keyword evidence="2" id="KW-0472">Membrane</keyword>
<keyword evidence="7" id="KW-1185">Reference proteome</keyword>
<dbReference type="EMBL" id="LGUG01000009">
    <property type="protein sequence ID" value="KON90838.1"/>
    <property type="molecule type" value="Genomic_DNA"/>
</dbReference>
<evidence type="ECO:0000259" key="3">
    <source>
        <dbReference type="Pfam" id="PF12207"/>
    </source>
</evidence>
<keyword evidence="1" id="KW-0175">Coiled coil</keyword>
<evidence type="ECO:0008006" key="9">
    <source>
        <dbReference type="Google" id="ProtNLM"/>
    </source>
</evidence>
<feature type="domain" description="DUF3600" evidence="3">
    <location>
        <begin position="65"/>
        <end position="178"/>
    </location>
</feature>
<dbReference type="PATRIC" id="fig|47500.8.peg.2122"/>
<dbReference type="STRING" id="47500.AF333_27835"/>
<feature type="transmembrane region" description="Helical" evidence="2">
    <location>
        <begin position="45"/>
        <end position="67"/>
    </location>
</feature>
<evidence type="ECO:0000313" key="8">
    <source>
        <dbReference type="Proteomes" id="UP000182836"/>
    </source>
</evidence>
<organism evidence="5 7">
    <name type="scientific">Aneurinibacillus migulanus</name>
    <name type="common">Bacillus migulanus</name>
    <dbReference type="NCBI Taxonomy" id="47500"/>
    <lineage>
        <taxon>Bacteria</taxon>
        <taxon>Bacillati</taxon>
        <taxon>Bacillota</taxon>
        <taxon>Bacilli</taxon>
        <taxon>Bacillales</taxon>
        <taxon>Paenibacillaceae</taxon>
        <taxon>Aneurinibacillus group</taxon>
        <taxon>Aneurinibacillus</taxon>
    </lineage>
</organism>
<evidence type="ECO:0000256" key="2">
    <source>
        <dbReference type="SAM" id="Phobius"/>
    </source>
</evidence>
<keyword evidence="2" id="KW-1133">Transmembrane helix</keyword>
<evidence type="ECO:0000256" key="1">
    <source>
        <dbReference type="SAM" id="Coils"/>
    </source>
</evidence>
<proteinExistence type="predicted"/>
<gene>
    <name evidence="5" type="ORF">AF333_27835</name>
    <name evidence="6" type="ORF">SAMN04487909_11457</name>
</gene>
<sequence length="304" mass="34052">MDFEKQIRQVLKTETEKASKTAGMKDKVMNGISFKKERTGMKKRLLAGIVAAVILVPTAGFAGYSYLSDRIFGSQENFVSQGGNGAEYMHLEEKLTQAKRALNEKEYAELEQLLKENAQYHAKMAEPGGKLNVDRLTEEEKKRYDQLEKEMEPYSAKIMATEDRSIDILTIEESQKLLSFPVHHPAYVPEGYTLGSAVGVVAKDSKQKKPVINMYYEQGDAGIGILQEEMKNGERFEMLDEYGKIKEYKLGGYDARFGQGRAEEGNALLLIVPAQDSGSAYRIYVGGKLPQAELEKIALSIVRQ</sequence>
<evidence type="ECO:0000313" key="7">
    <source>
        <dbReference type="Proteomes" id="UP000037269"/>
    </source>
</evidence>
<dbReference type="RefSeq" id="WP_043064368.1">
    <property type="nucleotide sequence ID" value="NZ_BJOA01000064.1"/>
</dbReference>
<dbReference type="InterPro" id="IPR038267">
    <property type="entry name" value="ECF_sigma_eff"/>
</dbReference>
<reference evidence="5 7" key="1">
    <citation type="submission" date="2015-07" db="EMBL/GenBank/DDBJ databases">
        <title>Fjat-14205 dsm 2895.</title>
        <authorList>
            <person name="Liu B."/>
            <person name="Wang J."/>
            <person name="Zhu Y."/>
            <person name="Liu G."/>
            <person name="Chen Q."/>
            <person name="Chen Z."/>
            <person name="Lan J."/>
            <person name="Che J."/>
            <person name="Ge C."/>
            <person name="Shi H."/>
            <person name="Pan Z."/>
            <person name="Liu X."/>
        </authorList>
    </citation>
    <scope>NUCLEOTIDE SEQUENCE [LARGE SCALE GENOMIC DNA]</scope>
    <source>
        <strain evidence="5 7">DSM 2895</strain>
    </source>
</reference>
<dbReference type="Proteomes" id="UP000182836">
    <property type="component" value="Unassembled WGS sequence"/>
</dbReference>
<keyword evidence="2" id="KW-0812">Transmembrane</keyword>
<protein>
    <recommendedName>
        <fullName evidence="9">DUF4367 domain-containing protein</fullName>
    </recommendedName>
</protein>
<dbReference type="Pfam" id="PF14285">
    <property type="entry name" value="DUF4367"/>
    <property type="match status" value="1"/>
</dbReference>
<dbReference type="Pfam" id="PF12207">
    <property type="entry name" value="DUF3600"/>
    <property type="match status" value="1"/>
</dbReference>
<dbReference type="AlphaFoldDB" id="A0A0D1Y2B9"/>
<name>A0A0D1Y2B9_ANEMI</name>
<reference evidence="6 8" key="2">
    <citation type="submission" date="2016-10" db="EMBL/GenBank/DDBJ databases">
        <authorList>
            <person name="de Groot N.N."/>
        </authorList>
    </citation>
    <scope>NUCLEOTIDE SEQUENCE [LARGE SCALE GENOMIC DNA]</scope>
    <source>
        <strain evidence="6 8">DSM 2895</strain>
    </source>
</reference>
<dbReference type="OrthoDB" id="2731598at2"/>
<evidence type="ECO:0000313" key="5">
    <source>
        <dbReference type="EMBL" id="KON90838.1"/>
    </source>
</evidence>
<evidence type="ECO:0000259" key="4">
    <source>
        <dbReference type="Pfam" id="PF14285"/>
    </source>
</evidence>
<dbReference type="Proteomes" id="UP000037269">
    <property type="component" value="Unassembled WGS sequence"/>
</dbReference>
<dbReference type="Gene3D" id="1.10.3950.10">
    <property type="entry name" value="putative ecf-type sigma factor negative effector from bacillus cereus"/>
    <property type="match status" value="1"/>
</dbReference>
<feature type="coiled-coil region" evidence="1">
    <location>
        <begin position="88"/>
        <end position="164"/>
    </location>
</feature>